<feature type="transmembrane region" description="Helical" evidence="1">
    <location>
        <begin position="88"/>
        <end position="107"/>
    </location>
</feature>
<dbReference type="STRING" id="1121937.GCA_000423125_01571"/>
<feature type="transmembrane region" description="Helical" evidence="1">
    <location>
        <begin position="36"/>
        <end position="54"/>
    </location>
</feature>
<accession>A0A3C1KNK8</accession>
<keyword evidence="1" id="KW-0812">Transmembrane</keyword>
<gene>
    <name evidence="2" type="ORF">DCP75_10820</name>
</gene>
<dbReference type="Proteomes" id="UP000259273">
    <property type="component" value="Unassembled WGS sequence"/>
</dbReference>
<reference evidence="2 3" key="1">
    <citation type="journal article" date="2018" name="Nat. Biotechnol.">
        <title>A standardized bacterial taxonomy based on genome phylogeny substantially revises the tree of life.</title>
        <authorList>
            <person name="Parks D.H."/>
            <person name="Chuvochina M."/>
            <person name="Waite D.W."/>
            <person name="Rinke C."/>
            <person name="Skarshewski A."/>
            <person name="Chaumeil P.A."/>
            <person name="Hugenholtz P."/>
        </authorList>
    </citation>
    <scope>NUCLEOTIDE SEQUENCE [LARGE SCALE GENOMIC DNA]</scope>
    <source>
        <strain evidence="2">UBA9158</strain>
    </source>
</reference>
<comment type="caution">
    <text evidence="2">The sequence shown here is derived from an EMBL/GenBank/DDBJ whole genome shotgun (WGS) entry which is preliminary data.</text>
</comment>
<sequence>MTGQSDYLVATLVYLGSALCALGALFWWLRRRWSPLWRWLLLLAGAALLMTPAYPYEGVNTFAPALVVAAFQMLTAGPEAAAHAVRPLAAALGLAMLLTLLLYFTVLRRARHAPGDH</sequence>
<evidence type="ECO:0000313" key="2">
    <source>
        <dbReference type="EMBL" id="HAN28191.1"/>
    </source>
</evidence>
<evidence type="ECO:0000313" key="3">
    <source>
        <dbReference type="Proteomes" id="UP000259273"/>
    </source>
</evidence>
<dbReference type="EMBL" id="DMND01000146">
    <property type="protein sequence ID" value="HAN28191.1"/>
    <property type="molecule type" value="Genomic_DNA"/>
</dbReference>
<keyword evidence="1" id="KW-0472">Membrane</keyword>
<name>A0A3C1KNK8_9GAMM</name>
<dbReference type="AlphaFoldDB" id="A0A3C1KNK8"/>
<organism evidence="2 3">
    <name type="scientific">Haliea salexigens</name>
    <dbReference type="NCBI Taxonomy" id="287487"/>
    <lineage>
        <taxon>Bacteria</taxon>
        <taxon>Pseudomonadati</taxon>
        <taxon>Pseudomonadota</taxon>
        <taxon>Gammaproteobacteria</taxon>
        <taxon>Cellvibrionales</taxon>
        <taxon>Halieaceae</taxon>
        <taxon>Haliea</taxon>
    </lineage>
</organism>
<protein>
    <submittedName>
        <fullName evidence="2">Uncharacterized protein</fullName>
    </submittedName>
</protein>
<proteinExistence type="predicted"/>
<keyword evidence="1" id="KW-1133">Transmembrane helix</keyword>
<evidence type="ECO:0000256" key="1">
    <source>
        <dbReference type="SAM" id="Phobius"/>
    </source>
</evidence>
<feature type="transmembrane region" description="Helical" evidence="1">
    <location>
        <begin position="12"/>
        <end position="29"/>
    </location>
</feature>